<dbReference type="AlphaFoldDB" id="A0A6N8EAK3"/>
<dbReference type="OrthoDB" id="5497963at2"/>
<dbReference type="Proteomes" id="UP000434044">
    <property type="component" value="Unassembled WGS sequence"/>
</dbReference>
<dbReference type="EMBL" id="WNKT01000015">
    <property type="protein sequence ID" value="MTW21185.1"/>
    <property type="molecule type" value="Genomic_DNA"/>
</dbReference>
<keyword evidence="2" id="KW-1185">Reference proteome</keyword>
<evidence type="ECO:0008006" key="3">
    <source>
        <dbReference type="Google" id="ProtNLM"/>
    </source>
</evidence>
<name>A0A6N8EAK3_9GAMM</name>
<reference evidence="1 2" key="1">
    <citation type="submission" date="2019-11" db="EMBL/GenBank/DDBJ databases">
        <title>Whole-genome sequence of the anaerobic purple sulfur bacterium Allochromatium palmeri DSM 15591.</title>
        <authorList>
            <person name="Kyndt J.A."/>
            <person name="Meyer T.E."/>
        </authorList>
    </citation>
    <scope>NUCLEOTIDE SEQUENCE [LARGE SCALE GENOMIC DNA]</scope>
    <source>
        <strain evidence="1 2">DSM 15591</strain>
    </source>
</reference>
<sequence length="381" mass="44434">MTESSRQTERANRLLLAALRAPETLPDWSLEDWDLLLRVARRTRLIGRLEAQLAALDRLDAIPERAANHLRSARNLVQHRHTLLTWELNRILWATEGLEVPIIALKGVAYVLAELPAARGRFFADLDLLVPHADIPTIETRLLERGWMRLPINPYDDRYYRVWMHEIPPLRHRERENEIDIHHRLLPRTSRLSFDPAPLFEHTRPVADSRARVLAPHDMVLHALVHLFLEGDPQEGLRLRDLVDVADLLDHFGREPGFWEGLAPRAEAFGLGRPLYYGVRFAQRLLECEIPQPVIEASEHWAPIRPLRVLMDHLVPLAILPGHPDHPLRRAALARWLLYVRAHWLRMPPWLLVRHIVYKAWLRVRGVPKRVELTPQDLKRL</sequence>
<comment type="caution">
    <text evidence="1">The sequence shown here is derived from an EMBL/GenBank/DDBJ whole genome shotgun (WGS) entry which is preliminary data.</text>
</comment>
<organism evidence="1 2">
    <name type="scientific">Allochromatium palmeri</name>
    <dbReference type="NCBI Taxonomy" id="231048"/>
    <lineage>
        <taxon>Bacteria</taxon>
        <taxon>Pseudomonadati</taxon>
        <taxon>Pseudomonadota</taxon>
        <taxon>Gammaproteobacteria</taxon>
        <taxon>Chromatiales</taxon>
        <taxon>Chromatiaceae</taxon>
        <taxon>Allochromatium</taxon>
    </lineage>
</organism>
<gene>
    <name evidence="1" type="ORF">GJ668_08745</name>
</gene>
<evidence type="ECO:0000313" key="1">
    <source>
        <dbReference type="EMBL" id="MTW21185.1"/>
    </source>
</evidence>
<evidence type="ECO:0000313" key="2">
    <source>
        <dbReference type="Proteomes" id="UP000434044"/>
    </source>
</evidence>
<accession>A0A6N8EAK3</accession>
<proteinExistence type="predicted"/>
<dbReference type="RefSeq" id="WP_155449775.1">
    <property type="nucleotide sequence ID" value="NZ_WNKT01000015.1"/>
</dbReference>
<dbReference type="InterPro" id="IPR039498">
    <property type="entry name" value="NTP_transf_5"/>
</dbReference>
<dbReference type="Pfam" id="PF14907">
    <property type="entry name" value="NTP_transf_5"/>
    <property type="match status" value="1"/>
</dbReference>
<protein>
    <recommendedName>
        <fullName evidence="3">Nucleotidyltransferase family protein</fullName>
    </recommendedName>
</protein>